<feature type="non-terminal residue" evidence="3">
    <location>
        <position position="844"/>
    </location>
</feature>
<dbReference type="OrthoDB" id="10258955at2759"/>
<dbReference type="InterPro" id="IPR032466">
    <property type="entry name" value="Metal_Hydrolase"/>
</dbReference>
<dbReference type="Pfam" id="PF01979">
    <property type="entry name" value="Amidohydro_1"/>
    <property type="match status" value="1"/>
</dbReference>
<evidence type="ECO:0000256" key="1">
    <source>
        <dbReference type="SAM" id="MobiDB-lite"/>
    </source>
</evidence>
<dbReference type="GO" id="GO:0016810">
    <property type="term" value="F:hydrolase activity, acting on carbon-nitrogen (but not peptide) bonds"/>
    <property type="evidence" value="ECO:0007669"/>
    <property type="project" value="InterPro"/>
</dbReference>
<dbReference type="EMBL" id="KZ988223">
    <property type="protein sequence ID" value="RKP12736.1"/>
    <property type="molecule type" value="Genomic_DNA"/>
</dbReference>
<gene>
    <name evidence="3" type="ORF">BJ684DRAFT_6137</name>
</gene>
<dbReference type="SUPFAM" id="SSF51556">
    <property type="entry name" value="Metallo-dependent hydrolases"/>
    <property type="match status" value="2"/>
</dbReference>
<name>A0A4P9Y1L3_9FUNG</name>
<keyword evidence="4" id="KW-1185">Reference proteome</keyword>
<protein>
    <recommendedName>
        <fullName evidence="2">Amidohydrolase-related domain-containing protein</fullName>
    </recommendedName>
</protein>
<dbReference type="InterPro" id="IPR011059">
    <property type="entry name" value="Metal-dep_hydrolase_composite"/>
</dbReference>
<evidence type="ECO:0000259" key="2">
    <source>
        <dbReference type="Pfam" id="PF01979"/>
    </source>
</evidence>
<feature type="domain" description="Amidohydrolase-related" evidence="2">
    <location>
        <begin position="61"/>
        <end position="410"/>
    </location>
</feature>
<sequence length="844" mass="91661">KNPRAVPGSPPLLLTGGILWDPQEGQRRADLLIRDGIIHTIACNISSIPEGTRTIHIGGRFLTPGLVDMHSHIGVDSLPELSATDDTNEMAGSVVLPQVRTLDAFDPHDPALRHVLSGGLTTVLVLPGSGDLIGGEAYAFKTRPVSNHSVDGMLVYAGSSQPKWRWMKMACGENPKGAFGQERGLFPSTRMGEAWSLRKAFTEAQALTRRQDAWCEGARDLRGGGERMATNFPEDLALESLTALLRGHVRLNVHCYETHDLEMILRVLDEFQIPISSFHHALSAWKVPDLMLRANVTIATFTDLWGYKQEAMEASVHSPRTLLAHGIPVALKSDHPVINSQFLLDEAAKAHHYGLTQDQALQAITSVPARSMGLGDRLGRVLPGYDADLVIWDHHPLSLGTRPLQVIIDGQIQLDALDDLSTDPHPLKEEGKGKEDIQEEKVSQKESHTYTLRNLGRIYQGEGVSWSASVEEGTELMLVVENNYIICLGPHCDREARQHPGDTYDMRGAWLIPGLVLTGVPLGLREIEQEDSTGDGEGSGDIPWDSPDAPVTYAADGIGFGGPHLRAASAAGITTIITPPLISKGMVAGVSTALGPRASHGLEPDAFIQERLALHVTLGEAGKDEHTPSLSRQIGLLRHLLISHIRKEAEEDVWASVAQGHTVLAVHAHGERAISAVLRLREEVRWAARKAHHQGPGMRITLIGGAEAHLMARELAQEQVPVILQPSRCQPLTWDMRRCLPGQPLTPYNALQILEKAGVQVSIGASDPGLARNLIWEAGWMLSGLKDDESFQGLTEEAAIASVTWRVTSALGLSVPGVGSLQEGTLARWVVYDGSPLQYGSRVM</sequence>
<dbReference type="SUPFAM" id="SSF51338">
    <property type="entry name" value="Composite domain of metallo-dependent hydrolases"/>
    <property type="match status" value="1"/>
</dbReference>
<feature type="compositionally biased region" description="Basic and acidic residues" evidence="1">
    <location>
        <begin position="425"/>
        <end position="445"/>
    </location>
</feature>
<dbReference type="InterPro" id="IPR006680">
    <property type="entry name" value="Amidohydro-rel"/>
</dbReference>
<dbReference type="Gene3D" id="3.20.20.140">
    <property type="entry name" value="Metal-dependent hydrolases"/>
    <property type="match status" value="2"/>
</dbReference>
<evidence type="ECO:0000313" key="4">
    <source>
        <dbReference type="Proteomes" id="UP000267251"/>
    </source>
</evidence>
<feature type="non-terminal residue" evidence="3">
    <location>
        <position position="1"/>
    </location>
</feature>
<dbReference type="PANTHER" id="PTHR43135">
    <property type="entry name" value="ALPHA-D-RIBOSE 1-METHYLPHOSPHONATE 5-TRIPHOSPHATE DIPHOSPHATASE"/>
    <property type="match status" value="1"/>
</dbReference>
<organism evidence="3 4">
    <name type="scientific">Piptocephalis cylindrospora</name>
    <dbReference type="NCBI Taxonomy" id="1907219"/>
    <lineage>
        <taxon>Eukaryota</taxon>
        <taxon>Fungi</taxon>
        <taxon>Fungi incertae sedis</taxon>
        <taxon>Zoopagomycota</taxon>
        <taxon>Zoopagomycotina</taxon>
        <taxon>Zoopagomycetes</taxon>
        <taxon>Zoopagales</taxon>
        <taxon>Piptocephalidaceae</taxon>
        <taxon>Piptocephalis</taxon>
    </lineage>
</organism>
<reference evidence="4" key="1">
    <citation type="journal article" date="2018" name="Nat. Microbiol.">
        <title>Leveraging single-cell genomics to expand the fungal tree of life.</title>
        <authorList>
            <person name="Ahrendt S.R."/>
            <person name="Quandt C.A."/>
            <person name="Ciobanu D."/>
            <person name="Clum A."/>
            <person name="Salamov A."/>
            <person name="Andreopoulos B."/>
            <person name="Cheng J.F."/>
            <person name="Woyke T."/>
            <person name="Pelin A."/>
            <person name="Henrissat B."/>
            <person name="Reynolds N.K."/>
            <person name="Benny G.L."/>
            <person name="Smith M.E."/>
            <person name="James T.Y."/>
            <person name="Grigoriev I.V."/>
        </authorList>
    </citation>
    <scope>NUCLEOTIDE SEQUENCE [LARGE SCALE GENOMIC DNA]</scope>
</reference>
<evidence type="ECO:0000313" key="3">
    <source>
        <dbReference type="EMBL" id="RKP12736.1"/>
    </source>
</evidence>
<proteinExistence type="predicted"/>
<dbReference type="PANTHER" id="PTHR43135:SF3">
    <property type="entry name" value="ALPHA-D-RIBOSE 1-METHYLPHOSPHONATE 5-TRIPHOSPHATE DIPHOSPHATASE"/>
    <property type="match status" value="1"/>
</dbReference>
<accession>A0A4P9Y1L3</accession>
<dbReference type="AlphaFoldDB" id="A0A4P9Y1L3"/>
<dbReference type="InterPro" id="IPR051781">
    <property type="entry name" value="Metallo-dep_Hydrolase"/>
</dbReference>
<feature type="region of interest" description="Disordered" evidence="1">
    <location>
        <begin position="420"/>
        <end position="445"/>
    </location>
</feature>
<dbReference type="Proteomes" id="UP000267251">
    <property type="component" value="Unassembled WGS sequence"/>
</dbReference>